<sequence precursor="true">MNLSRLFILRPVATTLSMLAIVLAGLIAYKLLPVSALPQVDYPTIRVMTLYPGASPQVMTSAVTAPLERQFGQMPGLEQMASTSSGGASVLTLRFNLDMNMDVAEQQVQAAINAASNLLPSDLPAPPVYNKVNPADTPVLTLAISSKTMPLPKLNDLVDTRVAQKLAQISGVGMVSIAGGQRQAVRIKVNVDALAANGLNLDDVRTLIGASNVNQPKGNFDGPTRVSMLDANDQLRSPEEYANLILAYNNGAPLRLKDVAEIVDGAENERLAAWANENHAVLLNIQRQPGANVIEVVDRIKGLLPSITDNLPAGLDVSVLTDRTQTIRAAVKDVQHELLIAIVLVVMVTFVFLRRLSATLIPSIAVPLSLIGTFGVMYLAGFSVNNLTLMALTIATGFVVDDAIVMLENISRHIEEGETPMQAALKGARQIGFTLISLTFSLIAVLIPLLFMADVVGRLFREFAITLAVAILISLVVSLTLTPMMCARLLKREPKEEEQGRFYRASGAWIDWLIKHYGSALQWVLKHQPLTLLVAVASLVLTVFLYMVVPKGFFPVQDTGVIQGISEAPQSTSFAAMSERQQALSKVILQDPAVQSLSSYIGVDGDNATLNSGRLLINLKPHGERDVSASEVISRLQPQVDRLVGIRLFMQPVQDLSIEDRVSRTQYQFSLSSPDADLLAQWSGKLVQALQQRPELADVASDLQDKGLQVYLVIDRDMASRLGISVSQITNALYDAFGQRQISTIYTQASQYRVVLQSKDAATIGPQALESIHVKATDGGQVRLSALARIEQRQAQLAISHIGQFPAVTLSFNLAHGASLGEAVQVIEQVQQDIGMPLGVQTRFQGAAEAFQASLSSTLLLILAAVVTMYIVLGVLYESYIHPITILSTLPSAAVGALLALLISGNDLGMIAIIGIILLIGIVKKNAIMMIDFALEAERHQGMSPRDAIYQAALLRFRPILMTTLAALFGAVPLMLATGSGAELRQPLGLVMVGGLLVSQVLTLFTTPVIYLYFDRLARRLRPATDVKQAQA</sequence>
<dbReference type="GO" id="GO:0005886">
    <property type="term" value="C:plasma membrane"/>
    <property type="evidence" value="ECO:0007669"/>
    <property type="project" value="UniProtKB-SubCell"/>
</dbReference>
<dbReference type="Gene3D" id="3.30.70.1430">
    <property type="entry name" value="Multidrug efflux transporter AcrB pore domain"/>
    <property type="match status" value="2"/>
</dbReference>
<evidence type="ECO:0000256" key="1">
    <source>
        <dbReference type="ARBA" id="ARBA00004429"/>
    </source>
</evidence>
<feature type="transmembrane region" description="Helical" evidence="8">
    <location>
        <begin position="360"/>
        <end position="381"/>
    </location>
</feature>
<gene>
    <name evidence="9" type="ordered locus">Pput_2187</name>
</gene>
<keyword evidence="3" id="KW-1003">Cell membrane</keyword>
<evidence type="ECO:0000256" key="6">
    <source>
        <dbReference type="ARBA" id="ARBA00022989"/>
    </source>
</evidence>
<dbReference type="HOGENOM" id="CLU_002755_1_2_6"/>
<evidence type="ECO:0000256" key="4">
    <source>
        <dbReference type="ARBA" id="ARBA00022519"/>
    </source>
</evidence>
<feature type="transmembrane region" description="Helical" evidence="8">
    <location>
        <begin position="431"/>
        <end position="451"/>
    </location>
</feature>
<feature type="transmembrane region" description="Helical" evidence="8">
    <location>
        <begin position="12"/>
        <end position="32"/>
    </location>
</feature>
<feature type="transmembrane region" description="Helical" evidence="8">
    <location>
        <begin position="955"/>
        <end position="976"/>
    </location>
</feature>
<dbReference type="FunFam" id="1.20.1640.10:FF:000001">
    <property type="entry name" value="Efflux pump membrane transporter"/>
    <property type="match status" value="1"/>
</dbReference>
<feature type="transmembrane region" description="Helical" evidence="8">
    <location>
        <begin position="910"/>
        <end position="935"/>
    </location>
</feature>
<keyword evidence="2" id="KW-0813">Transport</keyword>
<dbReference type="GO" id="GO:0042910">
    <property type="term" value="F:xenobiotic transmembrane transporter activity"/>
    <property type="evidence" value="ECO:0007669"/>
    <property type="project" value="TreeGrafter"/>
</dbReference>
<dbReference type="Gene3D" id="1.20.1640.10">
    <property type="entry name" value="Multidrug efflux transporter AcrB transmembrane domain"/>
    <property type="match status" value="2"/>
</dbReference>
<dbReference type="AlphaFoldDB" id="A5W2G6"/>
<feature type="transmembrane region" description="Helical" evidence="8">
    <location>
        <begin position="988"/>
        <end position="1014"/>
    </location>
</feature>
<keyword evidence="5 8" id="KW-0812">Transmembrane</keyword>
<feature type="transmembrane region" description="Helical" evidence="8">
    <location>
        <begin position="334"/>
        <end position="353"/>
    </location>
</feature>
<feature type="transmembrane region" description="Helical" evidence="8">
    <location>
        <begin position="463"/>
        <end position="482"/>
    </location>
</feature>
<protein>
    <submittedName>
        <fullName evidence="9">Acriflavin resistance protein</fullName>
    </submittedName>
</protein>
<dbReference type="Pfam" id="PF00873">
    <property type="entry name" value="ACR_tran"/>
    <property type="match status" value="1"/>
</dbReference>
<dbReference type="InterPro" id="IPR027463">
    <property type="entry name" value="AcrB_DN_DC_subdom"/>
</dbReference>
<evidence type="ECO:0000256" key="7">
    <source>
        <dbReference type="ARBA" id="ARBA00023136"/>
    </source>
</evidence>
<evidence type="ECO:0000256" key="2">
    <source>
        <dbReference type="ARBA" id="ARBA00022448"/>
    </source>
</evidence>
<keyword evidence="7 8" id="KW-0472">Membrane</keyword>
<dbReference type="NCBIfam" id="NF007798">
    <property type="entry name" value="PRK10503.1"/>
    <property type="match status" value="1"/>
</dbReference>
<reference evidence="9" key="1">
    <citation type="submission" date="2007-05" db="EMBL/GenBank/DDBJ databases">
        <title>Complete sequence of Pseudomonas putida F1.</title>
        <authorList>
            <consortium name="US DOE Joint Genome Institute"/>
            <person name="Copeland A."/>
            <person name="Lucas S."/>
            <person name="Lapidus A."/>
            <person name="Barry K."/>
            <person name="Detter J.C."/>
            <person name="Glavina del Rio T."/>
            <person name="Hammon N."/>
            <person name="Israni S."/>
            <person name="Dalin E."/>
            <person name="Tice H."/>
            <person name="Pitluck S."/>
            <person name="Chain P."/>
            <person name="Malfatti S."/>
            <person name="Shin M."/>
            <person name="Vergez L."/>
            <person name="Schmutz J."/>
            <person name="Larimer F."/>
            <person name="Land M."/>
            <person name="Hauser L."/>
            <person name="Kyrpides N."/>
            <person name="Lykidis A."/>
            <person name="Parales R."/>
            <person name="Richardson P."/>
        </authorList>
    </citation>
    <scope>NUCLEOTIDE SEQUENCE [LARGE SCALE GENOMIC DNA]</scope>
    <source>
        <strain evidence="9">F1</strain>
    </source>
</reference>
<dbReference type="PANTHER" id="PTHR32063:SF21">
    <property type="entry name" value="MULTIDRUG RESISTANCE PROTEIN MDTB"/>
    <property type="match status" value="1"/>
</dbReference>
<evidence type="ECO:0000256" key="3">
    <source>
        <dbReference type="ARBA" id="ARBA00022475"/>
    </source>
</evidence>
<proteinExistence type="predicted"/>
<dbReference type="NCBIfam" id="NF033617">
    <property type="entry name" value="RND_permease_2"/>
    <property type="match status" value="1"/>
</dbReference>
<dbReference type="SUPFAM" id="SSF82866">
    <property type="entry name" value="Multidrug efflux transporter AcrB transmembrane domain"/>
    <property type="match status" value="2"/>
</dbReference>
<dbReference type="EMBL" id="CP000712">
    <property type="protein sequence ID" value="ABQ78326.1"/>
    <property type="molecule type" value="Genomic_DNA"/>
</dbReference>
<dbReference type="InterPro" id="IPR001036">
    <property type="entry name" value="Acrflvin-R"/>
</dbReference>
<dbReference type="Gene3D" id="3.30.70.1320">
    <property type="entry name" value="Multidrug efflux transporter AcrB pore domain like"/>
    <property type="match status" value="1"/>
</dbReference>
<evidence type="ECO:0000256" key="8">
    <source>
        <dbReference type="SAM" id="Phobius"/>
    </source>
</evidence>
<feature type="transmembrane region" description="Helical" evidence="8">
    <location>
        <begin position="884"/>
        <end position="904"/>
    </location>
</feature>
<organism evidence="9">
    <name type="scientific">Pseudomonas putida (strain ATCC 700007 / DSM 6899 / JCM 31910 / BCRC 17059 / LMG 24140 / F1)</name>
    <dbReference type="NCBI Taxonomy" id="351746"/>
    <lineage>
        <taxon>Bacteria</taxon>
        <taxon>Pseudomonadati</taxon>
        <taxon>Pseudomonadota</taxon>
        <taxon>Gammaproteobacteria</taxon>
        <taxon>Pseudomonadales</taxon>
        <taxon>Pseudomonadaceae</taxon>
        <taxon>Pseudomonas</taxon>
    </lineage>
</organism>
<dbReference type="SUPFAM" id="SSF82693">
    <property type="entry name" value="Multidrug efflux transporter AcrB pore domain, PN1, PN2, PC1 and PC2 subdomains"/>
    <property type="match status" value="4"/>
</dbReference>
<evidence type="ECO:0000256" key="5">
    <source>
        <dbReference type="ARBA" id="ARBA00022692"/>
    </source>
</evidence>
<feature type="transmembrane region" description="Helical" evidence="8">
    <location>
        <begin position="530"/>
        <end position="549"/>
    </location>
</feature>
<dbReference type="KEGG" id="ppf:Pput_2187"/>
<dbReference type="SUPFAM" id="SSF82714">
    <property type="entry name" value="Multidrug efflux transporter AcrB TolC docking domain, DN and DC subdomains"/>
    <property type="match status" value="2"/>
</dbReference>
<dbReference type="eggNOG" id="COG0841">
    <property type="taxonomic scope" value="Bacteria"/>
</dbReference>
<comment type="subcellular location">
    <subcellularLocation>
        <location evidence="1">Cell inner membrane</location>
        <topology evidence="1">Multi-pass membrane protein</topology>
    </subcellularLocation>
</comment>
<dbReference type="FunFam" id="3.30.70.1430:FF:000001">
    <property type="entry name" value="Efflux pump membrane transporter"/>
    <property type="match status" value="1"/>
</dbReference>
<name>A5W2G6_PSEP1</name>
<feature type="transmembrane region" description="Helical" evidence="8">
    <location>
        <begin position="387"/>
        <end position="410"/>
    </location>
</feature>
<evidence type="ECO:0000313" key="9">
    <source>
        <dbReference type="EMBL" id="ABQ78326.1"/>
    </source>
</evidence>
<dbReference type="Gene3D" id="3.30.70.1440">
    <property type="entry name" value="Multidrug efflux transporter AcrB pore domain"/>
    <property type="match status" value="1"/>
</dbReference>
<keyword evidence="6 8" id="KW-1133">Transmembrane helix</keyword>
<feature type="transmembrane region" description="Helical" evidence="8">
    <location>
        <begin position="859"/>
        <end position="877"/>
    </location>
</feature>
<dbReference type="PRINTS" id="PR00702">
    <property type="entry name" value="ACRIFLAVINRP"/>
</dbReference>
<dbReference type="Gene3D" id="3.30.2090.10">
    <property type="entry name" value="Multidrug efflux transporter AcrB TolC docking domain, DN and DC subdomains"/>
    <property type="match status" value="2"/>
</dbReference>
<accession>A5W2G6</accession>
<dbReference type="PANTHER" id="PTHR32063">
    <property type="match status" value="1"/>
</dbReference>
<keyword evidence="4" id="KW-0997">Cell inner membrane</keyword>